<feature type="signal peptide" evidence="2">
    <location>
        <begin position="1"/>
        <end position="26"/>
    </location>
</feature>
<keyword evidence="1" id="KW-0812">Transmembrane</keyword>
<keyword evidence="1" id="KW-0472">Membrane</keyword>
<dbReference type="Proteomes" id="UP001159405">
    <property type="component" value="Unassembled WGS sequence"/>
</dbReference>
<accession>A0ABN8R5A5</accession>
<comment type="caution">
    <text evidence="3">The sequence shown here is derived from an EMBL/GenBank/DDBJ whole genome shotgun (WGS) entry which is preliminary data.</text>
</comment>
<organism evidence="3 4">
    <name type="scientific">Porites lobata</name>
    <dbReference type="NCBI Taxonomy" id="104759"/>
    <lineage>
        <taxon>Eukaryota</taxon>
        <taxon>Metazoa</taxon>
        <taxon>Cnidaria</taxon>
        <taxon>Anthozoa</taxon>
        <taxon>Hexacorallia</taxon>
        <taxon>Scleractinia</taxon>
        <taxon>Fungiina</taxon>
        <taxon>Poritidae</taxon>
        <taxon>Porites</taxon>
    </lineage>
</organism>
<keyword evidence="1" id="KW-1133">Transmembrane helix</keyword>
<evidence type="ECO:0000313" key="3">
    <source>
        <dbReference type="EMBL" id="CAH3172550.1"/>
    </source>
</evidence>
<proteinExistence type="predicted"/>
<evidence type="ECO:0000256" key="2">
    <source>
        <dbReference type="SAM" id="SignalP"/>
    </source>
</evidence>
<reference evidence="3 4" key="1">
    <citation type="submission" date="2022-05" db="EMBL/GenBank/DDBJ databases">
        <authorList>
            <consortium name="Genoscope - CEA"/>
            <person name="William W."/>
        </authorList>
    </citation>
    <scope>NUCLEOTIDE SEQUENCE [LARGE SCALE GENOMIC DNA]</scope>
</reference>
<gene>
    <name evidence="3" type="ORF">PLOB_00013024</name>
</gene>
<dbReference type="EMBL" id="CALNXK010000174">
    <property type="protein sequence ID" value="CAH3172550.1"/>
    <property type="molecule type" value="Genomic_DNA"/>
</dbReference>
<protein>
    <submittedName>
        <fullName evidence="3">Uncharacterized protein</fullName>
    </submittedName>
</protein>
<keyword evidence="4" id="KW-1185">Reference proteome</keyword>
<sequence length="160" mass="18198">MLAIKENSCIFILLVIFASFNAKVCAEDTCKDSLICGDRIIEILFITALLAVCVMFLIQSIIIACLSYKLKKFQERVESMNSPIGSYKNHAFNPYVSMNESGISEIEDITYMPQTRTRRFTASFPTDNNNANQVPNESTNRTEFTIVDANDRQKQIWGLY</sequence>
<evidence type="ECO:0000313" key="4">
    <source>
        <dbReference type="Proteomes" id="UP001159405"/>
    </source>
</evidence>
<feature type="transmembrane region" description="Helical" evidence="1">
    <location>
        <begin position="42"/>
        <end position="66"/>
    </location>
</feature>
<keyword evidence="2" id="KW-0732">Signal</keyword>
<evidence type="ECO:0000256" key="1">
    <source>
        <dbReference type="SAM" id="Phobius"/>
    </source>
</evidence>
<feature type="chain" id="PRO_5045432204" evidence="2">
    <location>
        <begin position="27"/>
        <end position="160"/>
    </location>
</feature>
<name>A0ABN8R5A5_9CNID</name>